<evidence type="ECO:0000313" key="4">
    <source>
        <dbReference type="Proteomes" id="UP000276232"/>
    </source>
</evidence>
<keyword evidence="4" id="KW-1185">Reference proteome</keyword>
<dbReference type="InterPro" id="IPR028087">
    <property type="entry name" value="Tad_N"/>
</dbReference>
<proteinExistence type="predicted"/>
<dbReference type="RefSeq" id="WP_199719912.1">
    <property type="nucleotide sequence ID" value="NZ_RJKN01000002.1"/>
</dbReference>
<name>A0A3N1HQ10_9ACTN</name>
<dbReference type="EMBL" id="RJKN01000002">
    <property type="protein sequence ID" value="ROP44565.1"/>
    <property type="molecule type" value="Genomic_DNA"/>
</dbReference>
<keyword evidence="1" id="KW-0812">Transmembrane</keyword>
<comment type="caution">
    <text evidence="3">The sequence shown here is derived from an EMBL/GenBank/DDBJ whole genome shotgun (WGS) entry which is preliminary data.</text>
</comment>
<dbReference type="Pfam" id="PF13400">
    <property type="entry name" value="Tad"/>
    <property type="match status" value="1"/>
</dbReference>
<dbReference type="Proteomes" id="UP000276232">
    <property type="component" value="Unassembled WGS sequence"/>
</dbReference>
<keyword evidence="1" id="KW-1133">Transmembrane helix</keyword>
<gene>
    <name evidence="3" type="ORF">EDC03_0686</name>
</gene>
<keyword evidence="1" id="KW-0472">Membrane</keyword>
<dbReference type="InParanoid" id="A0A3N1HQ10"/>
<protein>
    <submittedName>
        <fullName evidence="3">Secretion/DNA translocation related TadE-like protein</fullName>
    </submittedName>
</protein>
<dbReference type="NCBIfam" id="TIGR03816">
    <property type="entry name" value="tadE_like_DECH"/>
    <property type="match status" value="1"/>
</dbReference>
<dbReference type="AlphaFoldDB" id="A0A3N1HQ10"/>
<sequence>MRRRPVVPRRPAGDDGAGTVLVLAVVLAALLLATAVAVLGTAVVARHRAAGVADLAALAAADVLLGRTAGDPCAAAASVAAAGGAALARCTPAGQEVVVEVRVDVRGVLAGLGPARGSARTGPAPVTAP</sequence>
<evidence type="ECO:0000313" key="3">
    <source>
        <dbReference type="EMBL" id="ROP44565.1"/>
    </source>
</evidence>
<feature type="domain" description="Putative Flp pilus-assembly TadG-like N-terminal" evidence="2">
    <location>
        <begin position="16"/>
        <end position="62"/>
    </location>
</feature>
<evidence type="ECO:0000256" key="1">
    <source>
        <dbReference type="SAM" id="Phobius"/>
    </source>
</evidence>
<evidence type="ECO:0000259" key="2">
    <source>
        <dbReference type="Pfam" id="PF13400"/>
    </source>
</evidence>
<dbReference type="InterPro" id="IPR021202">
    <property type="entry name" value="Rv3654c-like"/>
</dbReference>
<feature type="transmembrane region" description="Helical" evidence="1">
    <location>
        <begin position="20"/>
        <end position="45"/>
    </location>
</feature>
<organism evidence="3 4">
    <name type="scientific">Pseudokineococcus lusitanus</name>
    <dbReference type="NCBI Taxonomy" id="763993"/>
    <lineage>
        <taxon>Bacteria</taxon>
        <taxon>Bacillati</taxon>
        <taxon>Actinomycetota</taxon>
        <taxon>Actinomycetes</taxon>
        <taxon>Kineosporiales</taxon>
        <taxon>Kineosporiaceae</taxon>
        <taxon>Pseudokineococcus</taxon>
    </lineage>
</organism>
<accession>A0A3N1HQ10</accession>
<reference evidence="3 4" key="1">
    <citation type="journal article" date="2015" name="Stand. Genomic Sci.">
        <title>Genomic Encyclopedia of Bacterial and Archaeal Type Strains, Phase III: the genomes of soil and plant-associated and newly described type strains.</title>
        <authorList>
            <person name="Whitman W.B."/>
            <person name="Woyke T."/>
            <person name="Klenk H.P."/>
            <person name="Zhou Y."/>
            <person name="Lilburn T.G."/>
            <person name="Beck B.J."/>
            <person name="De Vos P."/>
            <person name="Vandamme P."/>
            <person name="Eisen J.A."/>
            <person name="Garrity G."/>
            <person name="Hugenholtz P."/>
            <person name="Kyrpides N.C."/>
        </authorList>
    </citation>
    <scope>NUCLEOTIDE SEQUENCE [LARGE SCALE GENOMIC DNA]</scope>
    <source>
        <strain evidence="3 4">CECT 7306</strain>
    </source>
</reference>